<dbReference type="Proteomes" id="UP000664534">
    <property type="component" value="Unassembled WGS sequence"/>
</dbReference>
<evidence type="ECO:0000256" key="4">
    <source>
        <dbReference type="ARBA" id="ARBA00023136"/>
    </source>
</evidence>
<dbReference type="InterPro" id="IPR049326">
    <property type="entry name" value="Rhodopsin_dom_fungi"/>
</dbReference>
<evidence type="ECO:0000256" key="6">
    <source>
        <dbReference type="SAM" id="MobiDB-lite"/>
    </source>
</evidence>
<evidence type="ECO:0000259" key="8">
    <source>
        <dbReference type="Pfam" id="PF20684"/>
    </source>
</evidence>
<feature type="transmembrane region" description="Helical" evidence="7">
    <location>
        <begin position="18"/>
        <end position="41"/>
    </location>
</feature>
<proteinExistence type="inferred from homology"/>
<keyword evidence="3 7" id="KW-1133">Transmembrane helix</keyword>
<feature type="transmembrane region" description="Helical" evidence="7">
    <location>
        <begin position="132"/>
        <end position="153"/>
    </location>
</feature>
<dbReference type="GO" id="GO:0016020">
    <property type="term" value="C:membrane"/>
    <property type="evidence" value="ECO:0007669"/>
    <property type="project" value="UniProtKB-SubCell"/>
</dbReference>
<keyword evidence="2 7" id="KW-0812">Transmembrane</keyword>
<dbReference type="InterPro" id="IPR052337">
    <property type="entry name" value="SAT4-like"/>
</dbReference>
<reference evidence="9" key="1">
    <citation type="submission" date="2021-03" db="EMBL/GenBank/DDBJ databases">
        <authorList>
            <person name="Tagirdzhanova G."/>
        </authorList>
    </citation>
    <scope>NUCLEOTIDE SEQUENCE</scope>
</reference>
<comment type="subcellular location">
    <subcellularLocation>
        <location evidence="1">Membrane</location>
        <topology evidence="1">Multi-pass membrane protein</topology>
    </subcellularLocation>
</comment>
<evidence type="ECO:0000256" key="7">
    <source>
        <dbReference type="SAM" id="Phobius"/>
    </source>
</evidence>
<feature type="transmembrane region" description="Helical" evidence="7">
    <location>
        <begin position="101"/>
        <end position="120"/>
    </location>
</feature>
<keyword evidence="4 7" id="KW-0472">Membrane</keyword>
<name>A0A8H3G5V7_9LECA</name>
<comment type="caution">
    <text evidence="9">The sequence shown here is derived from an EMBL/GenBank/DDBJ whole genome shotgun (WGS) entry which is preliminary data.</text>
</comment>
<comment type="similarity">
    <text evidence="5">Belongs to the SAT4 family.</text>
</comment>
<evidence type="ECO:0000256" key="2">
    <source>
        <dbReference type="ARBA" id="ARBA00022692"/>
    </source>
</evidence>
<dbReference type="OrthoDB" id="3923077at2759"/>
<protein>
    <recommendedName>
        <fullName evidence="8">Rhodopsin domain-containing protein</fullName>
    </recommendedName>
</protein>
<evidence type="ECO:0000313" key="9">
    <source>
        <dbReference type="EMBL" id="CAF9933576.1"/>
    </source>
</evidence>
<gene>
    <name evidence="9" type="ORF">IMSHALPRED_009403</name>
</gene>
<sequence>MKQETFAPPPNGDVDQGWAILAIVWAFIACALISTVLRVLVRSRITHNLAIDDYVAVAAMIMSLIGAGLITAEVVNGLGRHEYYLTPAQRRLFQAVGWADWIQTFITLALMKISICLFLLRIVDTKPVVRGMYAMITCIVLFTAVSVFLFLGVCRPLRAYWDVGVNGVCLSDHQVESVTLAQGILSVISDLVLAALPAIFLRNVQIGLRSKVGLCLLMGLGVITAICCTVRTALSGSITNPDLTWAVTTSVGWRLPEVNIGIVCANAPVIRPLYLFFRGRLASQIRSNSKGVSKESMWPSNTPGAAMSPAWGDGSNDTSVGDTSVSLEMGLRPLENAQPQSPLREKPYFIMGSGR</sequence>
<dbReference type="EMBL" id="CAJPDT010000071">
    <property type="protein sequence ID" value="CAF9933576.1"/>
    <property type="molecule type" value="Genomic_DNA"/>
</dbReference>
<feature type="domain" description="Rhodopsin" evidence="8">
    <location>
        <begin position="37"/>
        <end position="274"/>
    </location>
</feature>
<organism evidence="9 10">
    <name type="scientific">Imshaugia aleurites</name>
    <dbReference type="NCBI Taxonomy" id="172621"/>
    <lineage>
        <taxon>Eukaryota</taxon>
        <taxon>Fungi</taxon>
        <taxon>Dikarya</taxon>
        <taxon>Ascomycota</taxon>
        <taxon>Pezizomycotina</taxon>
        <taxon>Lecanoromycetes</taxon>
        <taxon>OSLEUM clade</taxon>
        <taxon>Lecanoromycetidae</taxon>
        <taxon>Lecanorales</taxon>
        <taxon>Lecanorineae</taxon>
        <taxon>Parmeliaceae</taxon>
        <taxon>Imshaugia</taxon>
    </lineage>
</organism>
<accession>A0A8H3G5V7</accession>
<dbReference type="PANTHER" id="PTHR33048">
    <property type="entry name" value="PTH11-LIKE INTEGRAL MEMBRANE PROTEIN (AFU_ORTHOLOGUE AFUA_5G11245)"/>
    <property type="match status" value="1"/>
</dbReference>
<dbReference type="AlphaFoldDB" id="A0A8H3G5V7"/>
<dbReference type="PANTHER" id="PTHR33048:SF146">
    <property type="entry name" value="INTEGRAL MEMBRANE PROTEIN"/>
    <property type="match status" value="1"/>
</dbReference>
<evidence type="ECO:0000256" key="5">
    <source>
        <dbReference type="ARBA" id="ARBA00038359"/>
    </source>
</evidence>
<dbReference type="PROSITE" id="PS51257">
    <property type="entry name" value="PROKAR_LIPOPROTEIN"/>
    <property type="match status" value="1"/>
</dbReference>
<evidence type="ECO:0000256" key="1">
    <source>
        <dbReference type="ARBA" id="ARBA00004141"/>
    </source>
</evidence>
<evidence type="ECO:0000256" key="3">
    <source>
        <dbReference type="ARBA" id="ARBA00022989"/>
    </source>
</evidence>
<evidence type="ECO:0000313" key="10">
    <source>
        <dbReference type="Proteomes" id="UP000664534"/>
    </source>
</evidence>
<feature type="transmembrane region" description="Helical" evidence="7">
    <location>
        <begin position="53"/>
        <end position="72"/>
    </location>
</feature>
<feature type="transmembrane region" description="Helical" evidence="7">
    <location>
        <begin position="258"/>
        <end position="277"/>
    </location>
</feature>
<dbReference type="Pfam" id="PF20684">
    <property type="entry name" value="Fung_rhodopsin"/>
    <property type="match status" value="1"/>
</dbReference>
<feature type="transmembrane region" description="Helical" evidence="7">
    <location>
        <begin position="180"/>
        <end position="201"/>
    </location>
</feature>
<keyword evidence="10" id="KW-1185">Reference proteome</keyword>
<feature type="region of interest" description="Disordered" evidence="6">
    <location>
        <begin position="292"/>
        <end position="323"/>
    </location>
</feature>
<feature type="transmembrane region" description="Helical" evidence="7">
    <location>
        <begin position="213"/>
        <end position="238"/>
    </location>
</feature>